<name>A0AAD5A1D1_SILAS</name>
<dbReference type="Proteomes" id="UP001205998">
    <property type="component" value="Unassembled WGS sequence"/>
</dbReference>
<reference evidence="2" key="1">
    <citation type="submission" date="2018-07" db="EMBL/GenBank/DDBJ databases">
        <title>Comparative genomics of catfishes provides insights into carnivory and benthic adaptation.</title>
        <authorList>
            <person name="Zhang Y."/>
            <person name="Wang D."/>
            <person name="Peng Z."/>
            <person name="Zheng S."/>
            <person name="Shao F."/>
            <person name="Tao W."/>
        </authorList>
    </citation>
    <scope>NUCLEOTIDE SEQUENCE</scope>
    <source>
        <strain evidence="2">Chongqing</strain>
    </source>
</reference>
<evidence type="ECO:0000313" key="3">
    <source>
        <dbReference type="Proteomes" id="UP001205998"/>
    </source>
</evidence>
<evidence type="ECO:0000313" key="2">
    <source>
        <dbReference type="EMBL" id="KAI5607685.1"/>
    </source>
</evidence>
<keyword evidence="3" id="KW-1185">Reference proteome</keyword>
<feature type="non-terminal residue" evidence="2">
    <location>
        <position position="84"/>
    </location>
</feature>
<dbReference type="Pfam" id="PF15753">
    <property type="entry name" value="BLOC1S3"/>
    <property type="match status" value="1"/>
</dbReference>
<evidence type="ECO:0000256" key="1">
    <source>
        <dbReference type="SAM" id="MobiDB-lite"/>
    </source>
</evidence>
<sequence length="84" mass="8979">MADRKSQVVVEGEASESDSDQELYTSSGLTVPGEAWETESEDEEVKPTAFLHHLPPLSVDRHDDASVTRQSPTSPVHTSASAAG</sequence>
<dbReference type="InterPro" id="IPR017245">
    <property type="entry name" value="BLOC-1_complex_su-3"/>
</dbReference>
<proteinExistence type="predicted"/>
<comment type="caution">
    <text evidence="2">The sequence shown here is derived from an EMBL/GenBank/DDBJ whole genome shotgun (WGS) entry which is preliminary data.</text>
</comment>
<accession>A0AAD5A1D1</accession>
<organism evidence="2 3">
    <name type="scientific">Silurus asotus</name>
    <name type="common">Amur catfish</name>
    <name type="synonym">Parasilurus asotus</name>
    <dbReference type="NCBI Taxonomy" id="30991"/>
    <lineage>
        <taxon>Eukaryota</taxon>
        <taxon>Metazoa</taxon>
        <taxon>Chordata</taxon>
        <taxon>Craniata</taxon>
        <taxon>Vertebrata</taxon>
        <taxon>Euteleostomi</taxon>
        <taxon>Actinopterygii</taxon>
        <taxon>Neopterygii</taxon>
        <taxon>Teleostei</taxon>
        <taxon>Ostariophysi</taxon>
        <taxon>Siluriformes</taxon>
        <taxon>Siluridae</taxon>
        <taxon>Silurus</taxon>
    </lineage>
</organism>
<dbReference type="AlphaFoldDB" id="A0AAD5A1D1"/>
<feature type="compositionally biased region" description="Polar residues" evidence="1">
    <location>
        <begin position="67"/>
        <end position="84"/>
    </location>
</feature>
<feature type="region of interest" description="Disordered" evidence="1">
    <location>
        <begin position="1"/>
        <end position="84"/>
    </location>
</feature>
<dbReference type="EMBL" id="MU590196">
    <property type="protein sequence ID" value="KAI5607685.1"/>
    <property type="molecule type" value="Genomic_DNA"/>
</dbReference>
<gene>
    <name evidence="2" type="ORF">C0J50_12402</name>
</gene>
<protein>
    <submittedName>
        <fullName evidence="2">Uncharacterized protein</fullName>
    </submittedName>
</protein>